<dbReference type="SUPFAM" id="SSF57850">
    <property type="entry name" value="RING/U-box"/>
    <property type="match status" value="1"/>
</dbReference>
<dbReference type="EMBL" id="JBAHYK010000176">
    <property type="protein sequence ID" value="KAL0577140.1"/>
    <property type="molecule type" value="Genomic_DNA"/>
</dbReference>
<comment type="caution">
    <text evidence="5">The sequence shown here is derived from an EMBL/GenBank/DDBJ whole genome shotgun (WGS) entry which is preliminary data.</text>
</comment>
<gene>
    <name evidence="5" type="ORF">V5O48_004854</name>
</gene>
<keyword evidence="6" id="KW-1185">Reference proteome</keyword>
<evidence type="ECO:0000256" key="1">
    <source>
        <dbReference type="ARBA" id="ARBA00022723"/>
    </source>
</evidence>
<dbReference type="Gene3D" id="3.30.60.90">
    <property type="match status" value="1"/>
</dbReference>
<evidence type="ECO:0000313" key="5">
    <source>
        <dbReference type="EMBL" id="KAL0577140.1"/>
    </source>
</evidence>
<evidence type="ECO:0000256" key="2">
    <source>
        <dbReference type="ARBA" id="ARBA00022771"/>
    </source>
</evidence>
<name>A0ABR3FNX5_9AGAR</name>
<evidence type="ECO:0000256" key="3">
    <source>
        <dbReference type="ARBA" id="ARBA00022833"/>
    </source>
</evidence>
<feature type="region of interest" description="Disordered" evidence="4">
    <location>
        <begin position="896"/>
        <end position="917"/>
    </location>
</feature>
<accession>A0ABR3FNX5</accession>
<organism evidence="5 6">
    <name type="scientific">Marasmius crinis-equi</name>
    <dbReference type="NCBI Taxonomy" id="585013"/>
    <lineage>
        <taxon>Eukaryota</taxon>
        <taxon>Fungi</taxon>
        <taxon>Dikarya</taxon>
        <taxon>Basidiomycota</taxon>
        <taxon>Agaricomycotina</taxon>
        <taxon>Agaricomycetes</taxon>
        <taxon>Agaricomycetidae</taxon>
        <taxon>Agaricales</taxon>
        <taxon>Marasmiineae</taxon>
        <taxon>Marasmiaceae</taxon>
        <taxon>Marasmius</taxon>
    </lineage>
</organism>
<evidence type="ECO:0000313" key="6">
    <source>
        <dbReference type="Proteomes" id="UP001465976"/>
    </source>
</evidence>
<keyword evidence="1" id="KW-0479">Metal-binding</keyword>
<protein>
    <recommendedName>
        <fullName evidence="7">ZZ-type domain-containing protein</fullName>
    </recommendedName>
</protein>
<keyword evidence="2" id="KW-0863">Zinc-finger</keyword>
<reference evidence="5 6" key="1">
    <citation type="submission" date="2024-02" db="EMBL/GenBank/DDBJ databases">
        <title>A draft genome for the cacao thread blight pathogen Marasmius crinis-equi.</title>
        <authorList>
            <person name="Cohen S.P."/>
            <person name="Baruah I.K."/>
            <person name="Amoako-Attah I."/>
            <person name="Bukari Y."/>
            <person name="Meinhardt L.W."/>
            <person name="Bailey B.A."/>
        </authorList>
    </citation>
    <scope>NUCLEOTIDE SEQUENCE [LARGE SCALE GENOMIC DNA]</scope>
    <source>
        <strain evidence="5 6">GH-76</strain>
    </source>
</reference>
<dbReference type="Proteomes" id="UP001465976">
    <property type="component" value="Unassembled WGS sequence"/>
</dbReference>
<keyword evidence="3" id="KW-0862">Zinc</keyword>
<sequence>MPPGPSNESIEEAQKALDSIRSYNVSEGEKVLNATGDKVLAVSNSKHVALAKDVASNVDFSVVKEQVSNFVENCKILMNVLDDIGKVHPFVQAAVVVFKAGIQLELTRRENDDRVLALNVTMCDMMSTLGLLKKIPSPHEQCGGVTVEDRLHGRLNDVVQSIKDCAKLCDSYQRRHAAVKFFTSLKWQSKFTSVAEQFVDHQKAIQSDLQLYIAFEISAATSILSTLNRNVATVIETVFERMQPSKDRDIAAFVQSKGGRQAGDPDDQLLKDVIKYEQQLQRKDEKGIVNPKGGPQQHTEMLTTLDKFKEELKKDIDIILKENTELFEKRFDAVEFRLKEVKGVIIRESDRVIETILAGVGQGPQERIRDRDVYRVWREMGWKGSVKATYLVMALHDHFIAKSRDSLAEIHAIAEQPDRTSADEKLDHIASIAKEALPATPAEDLWSLKFITLRRIQPLIEALDEDGSSHITVNEVNAFTASRPEGWRWIAYWTAGFEMTTHWYYRRICRLLSLITRSSKRVQPANRRAASELLGHWSINTLQNHLSGFQRTGYWESIDWDEDYVFSKFKDWVVETENKMEEILDKLVYYIDQDNTLNTVTGGGRPEKFMMPLFYLLLKRCYSIMEKAHHVVLDSMEFQMLETSLAVVHLAIQEPIYTIQNIKKEKKLRNIFFGLYTYTFDDPEEGEFWTRDVGSYDDMADDPVNNSDTKAKRELYFEPLPKEDLDRVDLSSSLKSPAKDDELAESERDVRSLVGVWSGSGTHSSLTQMGVGPFSFSIAQLTSDNRFHCSGVDMWGPFSINGCLNGDQILFLKMCEARQEVGFLSNSWRYQGVFNEEQMTISGKWGYRLYDKEEESLLEGSVGCEARDAGMETTAPNDGDKDASVAVISVDTRDFVHGEEESPPTHDDSVSEDSGSADGWLTQGDFILNRRPVEYQLYRPTEELRDSRPRAHWALVRNAAKYWFKAGHLSWESIQERRDKRNAYFRAWEKYRWGFWEDEEEGEKWKELIDSIHPDDNYLWRCVAQFKQRREPVHSGYVMLSSFPVFRDDVSHPNLISVSCDNCSKYALASTRIVCIECSQGENSQTLDLCSDCHDKEPHGLNTDKAHKSSHPMVQFRWPPLRIEKNPIMAKAVSLLQTTAEDSGLKRCSRCNKGLEEKPYWQCVECEDTVLICADCNKLDEKEKLWLIQRKPSVVGVHDWMHTLVLHPKEMQAANEPVLTTEQRLATMEAQFRVLQDSVAARFKSMEEMLEKIMLKVTDPSLAK</sequence>
<proteinExistence type="predicted"/>
<evidence type="ECO:0008006" key="7">
    <source>
        <dbReference type="Google" id="ProtNLM"/>
    </source>
</evidence>
<dbReference type="InterPro" id="IPR043145">
    <property type="entry name" value="Znf_ZZ_sf"/>
</dbReference>
<evidence type="ECO:0000256" key="4">
    <source>
        <dbReference type="SAM" id="MobiDB-lite"/>
    </source>
</evidence>
<feature type="compositionally biased region" description="Basic and acidic residues" evidence="4">
    <location>
        <begin position="896"/>
        <end position="909"/>
    </location>
</feature>